<dbReference type="Proteomes" id="UP001141961">
    <property type="component" value="Unassembled WGS sequence"/>
</dbReference>
<dbReference type="RefSeq" id="WP_224430296.1">
    <property type="nucleotide sequence ID" value="NZ_CP049763.1"/>
</dbReference>
<reference evidence="1" key="1">
    <citation type="journal article" date="2022" name="Microorganisms">
        <title>Antibiotic Susceptibility, Resistance Gene Determinants and Corresponding Genomic Regions in Lactobacillus amylovorus Isolates Derived from Wild Boars and Domestic Pigs.</title>
        <authorList>
            <person name="Moravkova M."/>
            <person name="Kostovova I."/>
            <person name="Kavanova K."/>
            <person name="Pechar R."/>
            <person name="Stanek S."/>
            <person name="Brychta A."/>
            <person name="Zeman M."/>
            <person name="Kubasova T."/>
        </authorList>
    </citation>
    <scope>NUCLEOTIDE SEQUENCE</scope>
    <source>
        <strain evidence="1">M597B</strain>
    </source>
</reference>
<protein>
    <submittedName>
        <fullName evidence="1">Uncharacterized protein</fullName>
    </submittedName>
</protein>
<evidence type="ECO:0000313" key="2">
    <source>
        <dbReference type="Proteomes" id="UP001141961"/>
    </source>
</evidence>
<dbReference type="AlphaFoldDB" id="A0AAW6BBR8"/>
<name>A0AAW6BBR8_LACAM</name>
<accession>A0AAW6BBR8</accession>
<reference evidence="1" key="2">
    <citation type="submission" date="2022-10" db="EMBL/GenBank/DDBJ databases">
        <authorList>
            <person name="Kostovova I."/>
            <person name="Moravkova M."/>
            <person name="Pechar R."/>
        </authorList>
    </citation>
    <scope>NUCLEOTIDE SEQUENCE</scope>
    <source>
        <strain evidence="1">M597B</strain>
    </source>
</reference>
<proteinExistence type="predicted"/>
<sequence length="130" mass="14451">MSLNDLTPDQLGKLQSAVGSLDHNESLEDQGITLTWKTKPDVDAVGTSHGVAELTYTDNTGDTPQKRSTIIKIDVDVREGQKKNAGQVRNRLTYIDADSNQIVESYDWVGNKNTDNEKFNDMQYVLESSC</sequence>
<gene>
    <name evidence="1" type="ORF">ODV14_09415</name>
</gene>
<organism evidence="1 2">
    <name type="scientific">Lactobacillus amylovorus</name>
    <dbReference type="NCBI Taxonomy" id="1604"/>
    <lineage>
        <taxon>Bacteria</taxon>
        <taxon>Bacillati</taxon>
        <taxon>Bacillota</taxon>
        <taxon>Bacilli</taxon>
        <taxon>Lactobacillales</taxon>
        <taxon>Lactobacillaceae</taxon>
        <taxon>Lactobacillus</taxon>
    </lineage>
</organism>
<dbReference type="EMBL" id="JAOTHD010000038">
    <property type="protein sequence ID" value="MDB6247515.1"/>
    <property type="molecule type" value="Genomic_DNA"/>
</dbReference>
<comment type="caution">
    <text evidence="1">The sequence shown here is derived from an EMBL/GenBank/DDBJ whole genome shotgun (WGS) entry which is preliminary data.</text>
</comment>
<evidence type="ECO:0000313" key="1">
    <source>
        <dbReference type="EMBL" id="MDB6247515.1"/>
    </source>
</evidence>